<evidence type="ECO:0000313" key="2">
    <source>
        <dbReference type="Proteomes" id="UP000266723"/>
    </source>
</evidence>
<comment type="caution">
    <text evidence="1">The sequence shown here is derived from an EMBL/GenBank/DDBJ whole genome shotgun (WGS) entry which is preliminary data.</text>
</comment>
<dbReference type="Proteomes" id="UP000266723">
    <property type="component" value="Unassembled WGS sequence"/>
</dbReference>
<reference evidence="1 2" key="1">
    <citation type="journal article" date="2020" name="BMC Genomics">
        <title>Intraspecific diversification of the crop wild relative Brassica cretica Lam. using demographic model selection.</title>
        <authorList>
            <person name="Kioukis A."/>
            <person name="Michalopoulou V.A."/>
            <person name="Briers L."/>
            <person name="Pirintsos S."/>
            <person name="Studholme D.J."/>
            <person name="Pavlidis P."/>
            <person name="Sarris P.F."/>
        </authorList>
    </citation>
    <scope>NUCLEOTIDE SEQUENCE [LARGE SCALE GENOMIC DNA]</scope>
    <source>
        <strain evidence="2">cv. PFS-1207/04</strain>
    </source>
</reference>
<evidence type="ECO:0000313" key="1">
    <source>
        <dbReference type="EMBL" id="KAF3543256.1"/>
    </source>
</evidence>
<organism evidence="1 2">
    <name type="scientific">Brassica cretica</name>
    <name type="common">Mustard</name>
    <dbReference type="NCBI Taxonomy" id="69181"/>
    <lineage>
        <taxon>Eukaryota</taxon>
        <taxon>Viridiplantae</taxon>
        <taxon>Streptophyta</taxon>
        <taxon>Embryophyta</taxon>
        <taxon>Tracheophyta</taxon>
        <taxon>Spermatophyta</taxon>
        <taxon>Magnoliopsida</taxon>
        <taxon>eudicotyledons</taxon>
        <taxon>Gunneridae</taxon>
        <taxon>Pentapetalae</taxon>
        <taxon>rosids</taxon>
        <taxon>malvids</taxon>
        <taxon>Brassicales</taxon>
        <taxon>Brassicaceae</taxon>
        <taxon>Brassiceae</taxon>
        <taxon>Brassica</taxon>
    </lineage>
</organism>
<gene>
    <name evidence="1" type="ORF">DY000_02008620</name>
</gene>
<proteinExistence type="predicted"/>
<dbReference type="EMBL" id="QGKV02000832">
    <property type="protein sequence ID" value="KAF3543256.1"/>
    <property type="molecule type" value="Genomic_DNA"/>
</dbReference>
<keyword evidence="2" id="KW-1185">Reference proteome</keyword>
<name>A0ABQ7BV28_BRACR</name>
<protein>
    <submittedName>
        <fullName evidence="1">Uncharacterized protein</fullName>
    </submittedName>
</protein>
<sequence>MGNSTYKDVKTISGITQPWKLMMNKSLYHKSCCCSSGDGKGNEFFKEHEYHDAGKHHT</sequence>
<accession>A0ABQ7BV28</accession>